<reference evidence="2 3" key="1">
    <citation type="submission" date="2024-03" db="EMBL/GenBank/DDBJ databases">
        <title>Human intestinal bacterial collection.</title>
        <authorList>
            <person name="Pauvert C."/>
            <person name="Hitch T.C.A."/>
            <person name="Clavel T."/>
        </authorList>
    </citation>
    <scope>NUCLEOTIDE SEQUENCE [LARGE SCALE GENOMIC DNA]</scope>
    <source>
        <strain evidence="2 3">CLA-SR-H024</strain>
    </source>
</reference>
<feature type="transmembrane region" description="Helical" evidence="1">
    <location>
        <begin position="238"/>
        <end position="260"/>
    </location>
</feature>
<dbReference type="EMBL" id="JBBMFN010000021">
    <property type="protein sequence ID" value="MEQ2466099.1"/>
    <property type="molecule type" value="Genomic_DNA"/>
</dbReference>
<keyword evidence="3" id="KW-1185">Reference proteome</keyword>
<dbReference type="RefSeq" id="WP_031536446.1">
    <property type="nucleotide sequence ID" value="NZ_JBBMFN010000021.1"/>
</dbReference>
<keyword evidence="1" id="KW-0472">Membrane</keyword>
<name>A0ABV1F2I9_9BACI</name>
<feature type="transmembrane region" description="Helical" evidence="1">
    <location>
        <begin position="158"/>
        <end position="181"/>
    </location>
</feature>
<feature type="transmembrane region" description="Helical" evidence="1">
    <location>
        <begin position="188"/>
        <end position="207"/>
    </location>
</feature>
<evidence type="ECO:0000256" key="1">
    <source>
        <dbReference type="SAM" id="Phobius"/>
    </source>
</evidence>
<dbReference type="Proteomes" id="UP001465426">
    <property type="component" value="Unassembled WGS sequence"/>
</dbReference>
<evidence type="ECO:0000313" key="3">
    <source>
        <dbReference type="Proteomes" id="UP001465426"/>
    </source>
</evidence>
<keyword evidence="1" id="KW-1133">Transmembrane helix</keyword>
<gene>
    <name evidence="2" type="ORF">WMO63_10525</name>
</gene>
<accession>A0ABV1F2I9</accession>
<keyword evidence="1" id="KW-0812">Transmembrane</keyword>
<proteinExistence type="predicted"/>
<feature type="transmembrane region" description="Helical" evidence="1">
    <location>
        <begin position="20"/>
        <end position="40"/>
    </location>
</feature>
<evidence type="ECO:0000313" key="2">
    <source>
        <dbReference type="EMBL" id="MEQ2466099.1"/>
    </source>
</evidence>
<organism evidence="2 3">
    <name type="scientific">Niallia hominis</name>
    <dbReference type="NCBI Taxonomy" id="3133173"/>
    <lineage>
        <taxon>Bacteria</taxon>
        <taxon>Bacillati</taxon>
        <taxon>Bacillota</taxon>
        <taxon>Bacilli</taxon>
        <taxon>Bacillales</taxon>
        <taxon>Bacillaceae</taxon>
        <taxon>Niallia</taxon>
    </lineage>
</organism>
<feature type="transmembrane region" description="Helical" evidence="1">
    <location>
        <begin position="52"/>
        <end position="74"/>
    </location>
</feature>
<comment type="caution">
    <text evidence="2">The sequence shown here is derived from an EMBL/GenBank/DDBJ whole genome shotgun (WGS) entry which is preliminary data.</text>
</comment>
<feature type="transmembrane region" description="Helical" evidence="1">
    <location>
        <begin position="102"/>
        <end position="123"/>
    </location>
</feature>
<protein>
    <submittedName>
        <fullName evidence="2">ABC transporter permease</fullName>
    </submittedName>
</protein>
<sequence length="266" mass="28692">MINIIQADLYKLKKSKSIQILFLIMWAAAAIVTLVSYLVAQGKVGAEISGPISGLSDVMTIAIVGPFLAGIYICSDFSNKSINDTISSCGNSRGVVIISKAIVLYLLVFLMILPYTVVTIIAFSTGAEFSEPFSASIFLHILANQTELNLTGAVVGKMLVIMLVMMLAYASQMSIGILLAFIVRKTSLVIFLGFGIIMVLQILGGLGTEISAIENILSFTPFSVNNQDLFMDSEIADILKAIGVSLLFIVWMLSITNGVFRKSEIK</sequence>